<dbReference type="InterPro" id="IPR010024">
    <property type="entry name" value="CHP16711"/>
</dbReference>
<dbReference type="Pfam" id="PF09643">
    <property type="entry name" value="YopX"/>
    <property type="match status" value="1"/>
</dbReference>
<evidence type="ECO:0000259" key="1">
    <source>
        <dbReference type="Pfam" id="PF09643"/>
    </source>
</evidence>
<dbReference type="InterPro" id="IPR019096">
    <property type="entry name" value="YopX_protein"/>
</dbReference>
<keyword evidence="3" id="KW-1185">Reference proteome</keyword>
<accession>A0ABY6H552</accession>
<dbReference type="Gene3D" id="2.30.30.290">
    <property type="entry name" value="YopX-like domains"/>
    <property type="match status" value="1"/>
</dbReference>
<evidence type="ECO:0000313" key="2">
    <source>
        <dbReference type="EMBL" id="UYN55629.1"/>
    </source>
</evidence>
<dbReference type="Proteomes" id="UP001164790">
    <property type="component" value="Chromosome"/>
</dbReference>
<reference evidence="2" key="1">
    <citation type="submission" date="2022-10" db="EMBL/GenBank/DDBJ databases">
        <title>Comparative genomic analysis and in-vitro probiotic properties of the potential probiotic L. chiayiensis AACE 3.</title>
        <authorList>
            <person name="Kang X."/>
        </authorList>
    </citation>
    <scope>NUCLEOTIDE SEQUENCE</scope>
    <source>
        <strain evidence="2">AACE 3</strain>
    </source>
</reference>
<gene>
    <name evidence="2" type="ORF">OFW50_09015</name>
</gene>
<organism evidence="2 3">
    <name type="scientific">Lacticaseibacillus chiayiensis</name>
    <dbReference type="NCBI Taxonomy" id="2100821"/>
    <lineage>
        <taxon>Bacteria</taxon>
        <taxon>Bacillati</taxon>
        <taxon>Bacillota</taxon>
        <taxon>Bacilli</taxon>
        <taxon>Lactobacillales</taxon>
        <taxon>Lactobacillaceae</taxon>
        <taxon>Lacticaseibacillus</taxon>
    </lineage>
</organism>
<evidence type="ECO:0000313" key="3">
    <source>
        <dbReference type="Proteomes" id="UP001164790"/>
    </source>
</evidence>
<dbReference type="EMBL" id="CP107523">
    <property type="protein sequence ID" value="UYN55629.1"/>
    <property type="molecule type" value="Genomic_DNA"/>
</dbReference>
<protein>
    <submittedName>
        <fullName evidence="2">YopX family protein</fullName>
    </submittedName>
</protein>
<dbReference type="InterPro" id="IPR023385">
    <property type="entry name" value="YopX-like_C"/>
</dbReference>
<name>A0ABY6H552_9LACO</name>
<dbReference type="RefSeq" id="WP_263932473.1">
    <property type="nucleotide sequence ID" value="NZ_CP107523.1"/>
</dbReference>
<proteinExistence type="predicted"/>
<feature type="domain" description="YopX protein" evidence="1">
    <location>
        <begin position="5"/>
        <end position="124"/>
    </location>
</feature>
<dbReference type="SUPFAM" id="SSF159006">
    <property type="entry name" value="YopX-like"/>
    <property type="match status" value="1"/>
</dbReference>
<dbReference type="NCBIfam" id="TIGR01671">
    <property type="entry name" value="phage_TIGR01671"/>
    <property type="match status" value="1"/>
</dbReference>
<sequence>MRPIKFRLWNRPLNKMQKVSFLQFWGRGVGLLTSTGDHYQLDPKQGELMQFTGVKDENGREIYEGDIVQTYEIDDDGRPINAVVKYEDHLAGFTLTNEYQGVWRRLDNDYPVIGNIYENPELLEARHD</sequence>